<proteinExistence type="predicted"/>
<accession>A0A081KCQ3</accession>
<dbReference type="Proteomes" id="UP000027997">
    <property type="component" value="Unassembled WGS sequence"/>
</dbReference>
<name>A0A081KCQ3_9GAMM</name>
<dbReference type="AlphaFoldDB" id="A0A081KCQ3"/>
<evidence type="ECO:0000313" key="2">
    <source>
        <dbReference type="Proteomes" id="UP000027997"/>
    </source>
</evidence>
<evidence type="ECO:0000313" key="1">
    <source>
        <dbReference type="EMBL" id="KEI71929.1"/>
    </source>
</evidence>
<dbReference type="RefSeq" id="WP_020583670.1">
    <property type="nucleotide sequence ID" value="NZ_JOJP01000001.1"/>
</dbReference>
<reference evidence="1 2" key="1">
    <citation type="submission" date="2014-06" db="EMBL/GenBank/DDBJ databases">
        <title>Whole Genome Sequences of Three Symbiotic Endozoicomonas Bacteria.</title>
        <authorList>
            <person name="Neave M.J."/>
            <person name="Apprill A."/>
            <person name="Voolstra C.R."/>
        </authorList>
    </citation>
    <scope>NUCLEOTIDE SEQUENCE [LARGE SCALE GENOMIC DNA]</scope>
    <source>
        <strain evidence="1 2">DSM 22380</strain>
    </source>
</reference>
<comment type="caution">
    <text evidence="1">The sequence shown here is derived from an EMBL/GenBank/DDBJ whole genome shotgun (WGS) entry which is preliminary data.</text>
</comment>
<sequence length="68" mass="7904">MNKPSHSSMEAYLRQMGVVTLPDSPKDLEKEYYRQIYRVLPRDQALSLPVKKARSKTALQSSKEKRHS</sequence>
<dbReference type="EMBL" id="JOJP01000001">
    <property type="protein sequence ID" value="KEI71929.1"/>
    <property type="molecule type" value="Genomic_DNA"/>
</dbReference>
<keyword evidence="2" id="KW-1185">Reference proteome</keyword>
<protein>
    <submittedName>
        <fullName evidence="1">Uncharacterized protein</fullName>
    </submittedName>
</protein>
<gene>
    <name evidence="1" type="ORF">GV64_15385</name>
</gene>
<organism evidence="1 2">
    <name type="scientific">Endozoicomonas elysicola</name>
    <dbReference type="NCBI Taxonomy" id="305900"/>
    <lineage>
        <taxon>Bacteria</taxon>
        <taxon>Pseudomonadati</taxon>
        <taxon>Pseudomonadota</taxon>
        <taxon>Gammaproteobacteria</taxon>
        <taxon>Oceanospirillales</taxon>
        <taxon>Endozoicomonadaceae</taxon>
        <taxon>Endozoicomonas</taxon>
    </lineage>
</organism>